<name>A0A2M8KYE9_9BACT</name>
<dbReference type="Proteomes" id="UP000229098">
    <property type="component" value="Unassembled WGS sequence"/>
</dbReference>
<reference evidence="2" key="1">
    <citation type="submission" date="2017-09" db="EMBL/GenBank/DDBJ databases">
        <title>Depth-based differentiation of microbial function through sediment-hosted aquifers and enrichment of novel symbionts in the deep terrestrial subsurface.</title>
        <authorList>
            <person name="Probst A.J."/>
            <person name="Ladd B."/>
            <person name="Jarett J.K."/>
            <person name="Geller-Mcgrath D.E."/>
            <person name="Sieber C.M.K."/>
            <person name="Emerson J.B."/>
            <person name="Anantharaman K."/>
            <person name="Thomas B.C."/>
            <person name="Malmstrom R."/>
            <person name="Stieglmeier M."/>
            <person name="Klingl A."/>
            <person name="Woyke T."/>
            <person name="Ryan C.M."/>
            <person name="Banfield J.F."/>
        </authorList>
    </citation>
    <scope>NUCLEOTIDE SEQUENCE [LARGE SCALE GENOMIC DNA]</scope>
</reference>
<comment type="caution">
    <text evidence="1">The sequence shown here is derived from an EMBL/GenBank/DDBJ whole genome shotgun (WGS) entry which is preliminary data.</text>
</comment>
<dbReference type="Gene3D" id="3.40.50.300">
    <property type="entry name" value="P-loop containing nucleotide triphosphate hydrolases"/>
    <property type="match status" value="1"/>
</dbReference>
<dbReference type="PANTHER" id="PTHR37816:SF3">
    <property type="entry name" value="MODULATES DNA TOPOLOGY"/>
    <property type="match status" value="1"/>
</dbReference>
<dbReference type="PANTHER" id="PTHR37816">
    <property type="entry name" value="YALI0E33011P"/>
    <property type="match status" value="1"/>
</dbReference>
<dbReference type="SUPFAM" id="SSF52540">
    <property type="entry name" value="P-loop containing nucleoside triphosphate hydrolases"/>
    <property type="match status" value="1"/>
</dbReference>
<dbReference type="InterPro" id="IPR027417">
    <property type="entry name" value="P-loop_NTPase"/>
</dbReference>
<gene>
    <name evidence="1" type="ORF">COU90_00180</name>
</gene>
<proteinExistence type="predicted"/>
<evidence type="ECO:0000313" key="2">
    <source>
        <dbReference type="Proteomes" id="UP000229098"/>
    </source>
</evidence>
<sequence length="186" mass="22310">MNKKILIIGSPGAGKSVLAKRLHDKLGIELIHLDQYYWKPNWIKPESDQWERTIQDLLKKVSFIMDGNYRSTLHLRLPIANTIIFLDPSRFTCFYRIIKRRLTKNREDDISGCEERISWDLVRWVLWRYPQVARKDILQKLKNLKTSNPDKTVVILQAKKEVDVFLQSFFKIQEMNQYYELRRNNN</sequence>
<evidence type="ECO:0000313" key="1">
    <source>
        <dbReference type="EMBL" id="PJE64921.1"/>
    </source>
</evidence>
<dbReference type="AlphaFoldDB" id="A0A2M8KYE9"/>
<organism evidence="1 2">
    <name type="scientific">Candidatus Ryanbacteria bacterium CG10_big_fil_rev_8_21_14_0_10_43_42</name>
    <dbReference type="NCBI Taxonomy" id="1974864"/>
    <lineage>
        <taxon>Bacteria</taxon>
        <taxon>Candidatus Ryaniibacteriota</taxon>
    </lineage>
</organism>
<accession>A0A2M8KYE9</accession>
<dbReference type="InterPro" id="IPR052922">
    <property type="entry name" value="Cytidylate_Kinase-2"/>
</dbReference>
<protein>
    <submittedName>
        <fullName evidence="1">AAA family ATPase</fullName>
    </submittedName>
</protein>
<dbReference type="EMBL" id="PFEF01000001">
    <property type="protein sequence ID" value="PJE64921.1"/>
    <property type="molecule type" value="Genomic_DNA"/>
</dbReference>